<sequence length="67" mass="7371">MPSTPQPGAIAEERRIRAVSRPECGVKFSCLHTSVLQHVRPPAGCIYPGYESTRFPPSSLESSMLEQ</sequence>
<dbReference type="Proteomes" id="UP001497482">
    <property type="component" value="Chromosome 12"/>
</dbReference>
<reference evidence="1 2" key="1">
    <citation type="submission" date="2024-04" db="EMBL/GenBank/DDBJ databases">
        <authorList>
            <person name="Waldvogel A.-M."/>
            <person name="Schoenle A."/>
        </authorList>
    </citation>
    <scope>NUCLEOTIDE SEQUENCE [LARGE SCALE GENOMIC DNA]</scope>
</reference>
<name>A0AAV2JG73_KNICA</name>
<proteinExistence type="predicted"/>
<organism evidence="1 2">
    <name type="scientific">Knipowitschia caucasica</name>
    <name type="common">Caucasian dwarf goby</name>
    <name type="synonym">Pomatoschistus caucasicus</name>
    <dbReference type="NCBI Taxonomy" id="637954"/>
    <lineage>
        <taxon>Eukaryota</taxon>
        <taxon>Metazoa</taxon>
        <taxon>Chordata</taxon>
        <taxon>Craniata</taxon>
        <taxon>Vertebrata</taxon>
        <taxon>Euteleostomi</taxon>
        <taxon>Actinopterygii</taxon>
        <taxon>Neopterygii</taxon>
        <taxon>Teleostei</taxon>
        <taxon>Neoteleostei</taxon>
        <taxon>Acanthomorphata</taxon>
        <taxon>Gobiaria</taxon>
        <taxon>Gobiiformes</taxon>
        <taxon>Gobioidei</taxon>
        <taxon>Gobiidae</taxon>
        <taxon>Gobiinae</taxon>
        <taxon>Knipowitschia</taxon>
    </lineage>
</organism>
<evidence type="ECO:0000313" key="2">
    <source>
        <dbReference type="Proteomes" id="UP001497482"/>
    </source>
</evidence>
<evidence type="ECO:0000313" key="1">
    <source>
        <dbReference type="EMBL" id="CAL1575763.1"/>
    </source>
</evidence>
<keyword evidence="2" id="KW-1185">Reference proteome</keyword>
<dbReference type="AlphaFoldDB" id="A0AAV2JG73"/>
<protein>
    <submittedName>
        <fullName evidence="1">Uncharacterized protein</fullName>
    </submittedName>
</protein>
<dbReference type="EMBL" id="OZ035834">
    <property type="protein sequence ID" value="CAL1575763.1"/>
    <property type="molecule type" value="Genomic_DNA"/>
</dbReference>
<gene>
    <name evidence="1" type="ORF">KC01_LOCUS7265</name>
</gene>
<accession>A0AAV2JG73</accession>